<dbReference type="RefSeq" id="WP_074571266.1">
    <property type="nucleotide sequence ID" value="NZ_FNJQ01000003.1"/>
</dbReference>
<gene>
    <name evidence="1" type="ORF">SAMN05216366_10356</name>
</gene>
<organism evidence="1 2">
    <name type="scientific">Selenomonas ruminantium</name>
    <dbReference type="NCBI Taxonomy" id="971"/>
    <lineage>
        <taxon>Bacteria</taxon>
        <taxon>Bacillati</taxon>
        <taxon>Bacillota</taxon>
        <taxon>Negativicutes</taxon>
        <taxon>Selenomonadales</taxon>
        <taxon>Selenomonadaceae</taxon>
        <taxon>Selenomonas</taxon>
    </lineage>
</organism>
<sequence length="157" mass="18557">MEHLLEAQVLDLQEHGIRLYGNLAEFYHWLGSQRMSRVLKEKMQTAVDDNLTTRSDFVDKFGVMVHHKLNIRVPQPWDKLFMMRLTGQAPQDEQEKDRLHHAALGYWLSYEQMAADLYRSLYARSKNSWHKELMHQALLEVERIKNSFPQNKCAMAS</sequence>
<evidence type="ECO:0000313" key="1">
    <source>
        <dbReference type="EMBL" id="SDO91151.1"/>
    </source>
</evidence>
<protein>
    <submittedName>
        <fullName evidence="1">Uncharacterized protein</fullName>
    </submittedName>
</protein>
<dbReference type="AlphaFoldDB" id="A0A1H0NEY0"/>
<name>A0A1H0NEY0_SELRU</name>
<accession>A0A1H0NEY0</accession>
<dbReference type="EMBL" id="FNJQ01000003">
    <property type="protein sequence ID" value="SDO91151.1"/>
    <property type="molecule type" value="Genomic_DNA"/>
</dbReference>
<dbReference type="Proteomes" id="UP000182412">
    <property type="component" value="Unassembled WGS sequence"/>
</dbReference>
<reference evidence="1 2" key="1">
    <citation type="submission" date="2016-10" db="EMBL/GenBank/DDBJ databases">
        <authorList>
            <person name="de Groot N.N."/>
        </authorList>
    </citation>
    <scope>NUCLEOTIDE SEQUENCE [LARGE SCALE GENOMIC DNA]</scope>
    <source>
        <strain evidence="1 2">S137</strain>
    </source>
</reference>
<proteinExistence type="predicted"/>
<evidence type="ECO:0000313" key="2">
    <source>
        <dbReference type="Proteomes" id="UP000182412"/>
    </source>
</evidence>